<sequence>FISMRMRCFMDVIMYSSRHGNAEREKLCYTCDKTAQSHVLNIKKHDYLRASVMDFQTFAKIHSLGGEKKTCTASKSQDMFYELDPKGHTNVFLEKCKSKTQLKDKRKQQQQQQIFPGVPTAAQQVHEFNRNIPKSLSKVIQLGGGGCIHSLQKFPGNVHGKKKKKKRMEKVEIHTVPDRTSWGQQLRSCSMCTAYLNYYDNASRRAHHFAREIGHLNDVTSRNKSQELKRLSLEKTEEKTQQHTNKRKARVRKRGEKLRHS</sequence>
<dbReference type="GO" id="GO:0005685">
    <property type="term" value="C:U1 snRNP"/>
    <property type="evidence" value="ECO:0007669"/>
    <property type="project" value="InterPro"/>
</dbReference>
<proteinExistence type="inferred from homology"/>
<dbReference type="Proteomes" id="UP000694723">
    <property type="component" value="Unplaced"/>
</dbReference>
<keyword evidence="2" id="KW-0507">mRNA processing</keyword>
<feature type="compositionally biased region" description="Basic and acidic residues" evidence="3">
    <location>
        <begin position="231"/>
        <end position="241"/>
    </location>
</feature>
<feature type="compositionally biased region" description="Basic residues" evidence="3">
    <location>
        <begin position="244"/>
        <end position="261"/>
    </location>
</feature>
<protein>
    <submittedName>
        <fullName evidence="4">Uncharacterized protein</fullName>
    </submittedName>
</protein>
<dbReference type="GO" id="GO:0003729">
    <property type="term" value="F:mRNA binding"/>
    <property type="evidence" value="ECO:0007669"/>
    <property type="project" value="UniProtKB-UniRule"/>
</dbReference>
<dbReference type="Pfam" id="PF03194">
    <property type="entry name" value="LUC7"/>
    <property type="match status" value="1"/>
</dbReference>
<evidence type="ECO:0000256" key="3">
    <source>
        <dbReference type="SAM" id="MobiDB-lite"/>
    </source>
</evidence>
<organism evidence="4 5">
    <name type="scientific">Sus scrofa</name>
    <name type="common">Pig</name>
    <dbReference type="NCBI Taxonomy" id="9823"/>
    <lineage>
        <taxon>Eukaryota</taxon>
        <taxon>Metazoa</taxon>
        <taxon>Chordata</taxon>
        <taxon>Craniata</taxon>
        <taxon>Vertebrata</taxon>
        <taxon>Euteleostomi</taxon>
        <taxon>Mammalia</taxon>
        <taxon>Eutheria</taxon>
        <taxon>Laurasiatheria</taxon>
        <taxon>Artiodactyla</taxon>
        <taxon>Suina</taxon>
        <taxon>Suidae</taxon>
        <taxon>Sus</taxon>
    </lineage>
</organism>
<dbReference type="AlphaFoldDB" id="A0A8D1VDS7"/>
<keyword evidence="2" id="KW-0508">mRNA splicing</keyword>
<evidence type="ECO:0000313" key="4">
    <source>
        <dbReference type="Ensembl" id="ENSSSCP00060022116.1"/>
    </source>
</evidence>
<dbReference type="GO" id="GO:0006376">
    <property type="term" value="P:mRNA splice site recognition"/>
    <property type="evidence" value="ECO:0007669"/>
    <property type="project" value="InterPro"/>
</dbReference>
<name>A0A8D1VDS7_PIG</name>
<dbReference type="PANTHER" id="PTHR12375">
    <property type="entry name" value="RNA-BINDING PROTEIN LUC7-RELATED"/>
    <property type="match status" value="1"/>
</dbReference>
<dbReference type="InterPro" id="IPR004882">
    <property type="entry name" value="Luc7-rel"/>
</dbReference>
<comment type="similarity">
    <text evidence="1 2">Belongs to the Luc7 family.</text>
</comment>
<accession>A0A8D1VDS7</accession>
<feature type="region of interest" description="Disordered" evidence="3">
    <location>
        <begin position="231"/>
        <end position="261"/>
    </location>
</feature>
<evidence type="ECO:0000256" key="1">
    <source>
        <dbReference type="ARBA" id="ARBA00005655"/>
    </source>
</evidence>
<dbReference type="Ensembl" id="ENSSSCT00060051974.1">
    <property type="protein sequence ID" value="ENSSSCP00060022116.1"/>
    <property type="gene ID" value="ENSSSCG00060038434.1"/>
</dbReference>
<evidence type="ECO:0000313" key="5">
    <source>
        <dbReference type="Proteomes" id="UP000694723"/>
    </source>
</evidence>
<reference evidence="4" key="1">
    <citation type="submission" date="2025-08" db="UniProtKB">
        <authorList>
            <consortium name="Ensembl"/>
        </authorList>
    </citation>
    <scope>IDENTIFICATION</scope>
</reference>
<evidence type="ECO:0000256" key="2">
    <source>
        <dbReference type="RuleBase" id="RU369106"/>
    </source>
</evidence>